<dbReference type="Gene3D" id="3.30.750.140">
    <property type="match status" value="1"/>
</dbReference>
<sequence>MNVGAILSMQNLGQVASKSVNQASAEGGQDSLFSSLLTKANGMAEIPDQIEPGLMKIIKLLQALRAEGGEALEGTESSDLNIDDVLLQAGINKEDLHSALDSLLDQIMNTVPELKDVFPDLENENMEDVLFQVIETLSLMPLENLKKMDSFSLETALKAAKAFEQAFRQTDLGFRQAERAETLSQNLKVITKKIEEFLTGEIQKNGKWKQIVEKVFDTIVHPKDQAIQQNSKHQVNSMLNKNTVNEKVPQLISADSSGTNKAKAEGEQAAKLNLPPNLTGSWGQQHLSRAEQFSLFVSKGQPGTTSEQFVKEFANIIGKSQIVQTPNMSKLLIKLYPERLGSIRIELLQQDGVMTAKILAGTKAAKDILDSNLTGLRHALNSQNLQVEKIEIAQTFSESQRQERQQSQQQQSGQQPKGQSDNQQSNDKDEQESTFKELLKSNEV</sequence>
<evidence type="ECO:0000259" key="2">
    <source>
        <dbReference type="Pfam" id="PF02120"/>
    </source>
</evidence>
<proteinExistence type="predicted"/>
<reference evidence="3 4" key="1">
    <citation type="submission" date="2018-09" db="EMBL/GenBank/DDBJ databases">
        <title>Bacillus saliacetes sp. nov., isolated from Thai shrimp paste (Ka-pi).</title>
        <authorList>
            <person name="Daroonpunt R."/>
            <person name="Tanasupawat S."/>
            <person name="Yiamsombut S."/>
        </authorList>
    </citation>
    <scope>NUCLEOTIDE SEQUENCE [LARGE SCALE GENOMIC DNA]</scope>
    <source>
        <strain evidence="3 4">SKP7-4</strain>
    </source>
</reference>
<feature type="domain" description="Flagellar hook-length control protein-like C-terminal" evidence="2">
    <location>
        <begin position="325"/>
        <end position="395"/>
    </location>
</feature>
<name>A0A3A1R9D7_9BACI</name>
<dbReference type="RefSeq" id="WP_119545962.1">
    <property type="nucleotide sequence ID" value="NZ_QXIR01000005.1"/>
</dbReference>
<dbReference type="OrthoDB" id="2112988at2"/>
<evidence type="ECO:0000313" key="4">
    <source>
        <dbReference type="Proteomes" id="UP000265801"/>
    </source>
</evidence>
<dbReference type="AlphaFoldDB" id="A0A3A1R9D7"/>
<keyword evidence="3" id="KW-0966">Cell projection</keyword>
<comment type="caution">
    <text evidence="3">The sequence shown here is derived from an EMBL/GenBank/DDBJ whole genome shotgun (WGS) entry which is preliminary data.</text>
</comment>
<keyword evidence="3" id="KW-0969">Cilium</keyword>
<feature type="region of interest" description="Disordered" evidence="1">
    <location>
        <begin position="397"/>
        <end position="444"/>
    </location>
</feature>
<dbReference type="CDD" id="cd17470">
    <property type="entry name" value="T3SS_Flik_C"/>
    <property type="match status" value="1"/>
</dbReference>
<feature type="compositionally biased region" description="Basic and acidic residues" evidence="1">
    <location>
        <begin position="426"/>
        <end position="444"/>
    </location>
</feature>
<keyword evidence="4" id="KW-1185">Reference proteome</keyword>
<dbReference type="Pfam" id="PF02120">
    <property type="entry name" value="Flg_hook"/>
    <property type="match status" value="1"/>
</dbReference>
<gene>
    <name evidence="3" type="ORF">D3H55_05740</name>
</gene>
<dbReference type="Proteomes" id="UP000265801">
    <property type="component" value="Unassembled WGS sequence"/>
</dbReference>
<feature type="compositionally biased region" description="Low complexity" evidence="1">
    <location>
        <begin position="405"/>
        <end position="420"/>
    </location>
</feature>
<dbReference type="InterPro" id="IPR021136">
    <property type="entry name" value="Flagellar_hook_control-like_C"/>
</dbReference>
<keyword evidence="3" id="KW-0282">Flagellum</keyword>
<dbReference type="EMBL" id="QXIR01000005">
    <property type="protein sequence ID" value="RIW36411.1"/>
    <property type="molecule type" value="Genomic_DNA"/>
</dbReference>
<evidence type="ECO:0000256" key="1">
    <source>
        <dbReference type="SAM" id="MobiDB-lite"/>
    </source>
</evidence>
<organism evidence="3 4">
    <name type="scientific">Bacillus salacetis</name>
    <dbReference type="NCBI Taxonomy" id="2315464"/>
    <lineage>
        <taxon>Bacteria</taxon>
        <taxon>Bacillati</taxon>
        <taxon>Bacillota</taxon>
        <taxon>Bacilli</taxon>
        <taxon>Bacillales</taxon>
        <taxon>Bacillaceae</taxon>
        <taxon>Bacillus</taxon>
    </lineage>
</organism>
<accession>A0A3A1R9D7</accession>
<evidence type="ECO:0000313" key="3">
    <source>
        <dbReference type="EMBL" id="RIW36411.1"/>
    </source>
</evidence>
<protein>
    <submittedName>
        <fullName evidence="3">Flagellar hook-length control protein FliK</fullName>
    </submittedName>
</protein>
<dbReference type="InterPro" id="IPR038610">
    <property type="entry name" value="FliK-like_C_sf"/>
</dbReference>